<dbReference type="AlphaFoldDB" id="A0ABD3SE27"/>
<dbReference type="FunFam" id="2.60.260.40:FF:000001">
    <property type="entry name" value="NADH dehydrogenase [ubiquinone] iron-sulfur protein 6, mitochondrial"/>
    <property type="match status" value="1"/>
</dbReference>
<comment type="caution">
    <text evidence="2">The sequence shown here is derived from an EMBL/GenBank/DDBJ whole genome shotgun (WGS) entry which is preliminary data.</text>
</comment>
<protein>
    <recommendedName>
        <fullName evidence="1">Zinc finger CHCC-type domain-containing protein</fullName>
    </recommendedName>
</protein>
<organism evidence="2 3">
    <name type="scientific">Cyclostephanos tholiformis</name>
    <dbReference type="NCBI Taxonomy" id="382380"/>
    <lineage>
        <taxon>Eukaryota</taxon>
        <taxon>Sar</taxon>
        <taxon>Stramenopiles</taxon>
        <taxon>Ochrophyta</taxon>
        <taxon>Bacillariophyta</taxon>
        <taxon>Coscinodiscophyceae</taxon>
        <taxon>Thalassiosirophycidae</taxon>
        <taxon>Stephanodiscales</taxon>
        <taxon>Stephanodiscaceae</taxon>
        <taxon>Cyclostephanos</taxon>
    </lineage>
</organism>
<accession>A0ABD3SE27</accession>
<gene>
    <name evidence="2" type="ORF">ACHAXA_009558</name>
</gene>
<dbReference type="Pfam" id="PF10276">
    <property type="entry name" value="zf-CHCC"/>
    <property type="match status" value="1"/>
</dbReference>
<dbReference type="Gene3D" id="2.60.260.40">
    <property type="entry name" value="q5lls5 like domains"/>
    <property type="match status" value="1"/>
</dbReference>
<name>A0ABD3SE27_9STRA</name>
<reference evidence="2 3" key="1">
    <citation type="submission" date="2024-10" db="EMBL/GenBank/DDBJ databases">
        <title>Updated reference genomes for cyclostephanoid diatoms.</title>
        <authorList>
            <person name="Roberts W.R."/>
            <person name="Alverson A.J."/>
        </authorList>
    </citation>
    <scope>NUCLEOTIDE SEQUENCE [LARGE SCALE GENOMIC DNA]</scope>
    <source>
        <strain evidence="2 3">AJA228-03</strain>
    </source>
</reference>
<dbReference type="EMBL" id="JALLPB020000058">
    <property type="protein sequence ID" value="KAL3822676.1"/>
    <property type="molecule type" value="Genomic_DNA"/>
</dbReference>
<feature type="domain" description="Zinc finger CHCC-type" evidence="1">
    <location>
        <begin position="113"/>
        <end position="150"/>
    </location>
</feature>
<sequence>MSSALLLLRRTASQRLRGRNNAIVVSRLAPPFAVVVGGGVPSGSSCGNDCGAMSFATTATTIIPPTMPETVMSGEDKTINRFTRSESIYKLGKHRSNALELVNAVPVIKVDGNIAVCDGGGGALGHPIEYIKLDGRDGKPTSCIYCGLRYAMNDDHHH</sequence>
<evidence type="ECO:0000313" key="2">
    <source>
        <dbReference type="EMBL" id="KAL3822676.1"/>
    </source>
</evidence>
<dbReference type="PANTHER" id="PTHR13156:SF0">
    <property type="entry name" value="NADH DEHYDROGENASE [UBIQUINONE] IRON-SULFUR PROTEIN 6, MITOCHONDRIAL"/>
    <property type="match status" value="1"/>
</dbReference>
<dbReference type="InterPro" id="IPR019401">
    <property type="entry name" value="Znf_CHCC"/>
</dbReference>
<dbReference type="Proteomes" id="UP001530377">
    <property type="component" value="Unassembled WGS sequence"/>
</dbReference>
<proteinExistence type="predicted"/>
<evidence type="ECO:0000259" key="1">
    <source>
        <dbReference type="Pfam" id="PF10276"/>
    </source>
</evidence>
<evidence type="ECO:0000313" key="3">
    <source>
        <dbReference type="Proteomes" id="UP001530377"/>
    </source>
</evidence>
<dbReference type="PANTHER" id="PTHR13156">
    <property type="entry name" value="NADH-UBIQUINONE OXIDOREDUCTASE 13 KD-A SUBUNIT"/>
    <property type="match status" value="1"/>
</dbReference>
<keyword evidence="3" id="KW-1185">Reference proteome</keyword>